<protein>
    <recommendedName>
        <fullName evidence="4">Mevalonate kinase</fullName>
    </recommendedName>
</protein>
<evidence type="ECO:0000256" key="1">
    <source>
        <dbReference type="SAM" id="SignalP"/>
    </source>
</evidence>
<evidence type="ECO:0000313" key="2">
    <source>
        <dbReference type="EMBL" id="KTD22896.1"/>
    </source>
</evidence>
<proteinExistence type="predicted"/>
<dbReference type="AlphaFoldDB" id="A0A0W0VRU4"/>
<feature type="signal peptide" evidence="1">
    <location>
        <begin position="1"/>
        <end position="33"/>
    </location>
</feature>
<dbReference type="STRING" id="45067.Llan_1013"/>
<dbReference type="SUPFAM" id="SSF54211">
    <property type="entry name" value="Ribosomal protein S5 domain 2-like"/>
    <property type="match status" value="1"/>
</dbReference>
<accession>A0A0W0VRU4</accession>
<dbReference type="PATRIC" id="fig|45067.4.peg.1059"/>
<dbReference type="SUPFAM" id="SSF55060">
    <property type="entry name" value="GHMP Kinase, C-terminal domain"/>
    <property type="match status" value="1"/>
</dbReference>
<name>A0A0W0VRU4_9GAMM</name>
<dbReference type="OrthoDB" id="5652956at2"/>
<dbReference type="InterPro" id="IPR036554">
    <property type="entry name" value="GHMP_kinase_C_sf"/>
</dbReference>
<dbReference type="EMBL" id="LNYI01000020">
    <property type="protein sequence ID" value="KTD22896.1"/>
    <property type="molecule type" value="Genomic_DNA"/>
</dbReference>
<dbReference type="InterPro" id="IPR020568">
    <property type="entry name" value="Ribosomal_Su5_D2-typ_SF"/>
</dbReference>
<dbReference type="eggNOG" id="COG1577">
    <property type="taxonomic scope" value="Bacteria"/>
</dbReference>
<keyword evidence="1" id="KW-0732">Signal</keyword>
<reference evidence="2 3" key="1">
    <citation type="submission" date="2015-11" db="EMBL/GenBank/DDBJ databases">
        <title>Genomic analysis of 38 Legionella species identifies large and diverse effector repertoires.</title>
        <authorList>
            <person name="Burstein D."/>
            <person name="Amaro F."/>
            <person name="Zusman T."/>
            <person name="Lifshitz Z."/>
            <person name="Cohen O."/>
            <person name="Gilbert J.A."/>
            <person name="Pupko T."/>
            <person name="Shuman H.A."/>
            <person name="Segal G."/>
        </authorList>
    </citation>
    <scope>NUCLEOTIDE SEQUENCE [LARGE SCALE GENOMIC DNA]</scope>
    <source>
        <strain evidence="2 3">ATCC 49751</strain>
    </source>
</reference>
<dbReference type="RefSeq" id="WP_028373466.1">
    <property type="nucleotide sequence ID" value="NZ_CAAAJD010000016.1"/>
</dbReference>
<dbReference type="Proteomes" id="UP000054869">
    <property type="component" value="Unassembled WGS sequence"/>
</dbReference>
<organism evidence="2 3">
    <name type="scientific">Legionella lansingensis</name>
    <dbReference type="NCBI Taxonomy" id="45067"/>
    <lineage>
        <taxon>Bacteria</taxon>
        <taxon>Pseudomonadati</taxon>
        <taxon>Pseudomonadota</taxon>
        <taxon>Gammaproteobacteria</taxon>
        <taxon>Legionellales</taxon>
        <taxon>Legionellaceae</taxon>
        <taxon>Legionella</taxon>
    </lineage>
</organism>
<evidence type="ECO:0008006" key="4">
    <source>
        <dbReference type="Google" id="ProtNLM"/>
    </source>
</evidence>
<keyword evidence="3" id="KW-1185">Reference proteome</keyword>
<comment type="caution">
    <text evidence="2">The sequence shown here is derived from an EMBL/GenBank/DDBJ whole genome shotgun (WGS) entry which is preliminary data.</text>
</comment>
<gene>
    <name evidence="2" type="ORF">Llan_1013</name>
</gene>
<feature type="chain" id="PRO_5006915063" description="Mevalonate kinase" evidence="1">
    <location>
        <begin position="34"/>
        <end position="298"/>
    </location>
</feature>
<sequence length="298" mass="32780">MRWRIPAKTFLLGEYAALAGASAMLLTTTPCFALSVTADEGLNGIHSDSPAGQWWIHHRIPKQGLLWHDPYEGRGGLGASSAQFIATYLATSRILRVTANHKSLLDAYYQSTWRGEGLKPSGYDVLAQTQNRCVYINRQNDLLHSYDWVFKDIAFLLLHSGQKLATHYYLQRVKLPTSIHTLAAIVEQGKEAFEKEDSSALIAAVNSYQEQLVTLGLMAAHSLQQIRAFREQPDILAAKGCGALGADVMLLIVPSLLLKAKATSLTAEGWKILATSDDLYAGCALLKNKTQKTLEILP</sequence>
<evidence type="ECO:0000313" key="3">
    <source>
        <dbReference type="Proteomes" id="UP000054869"/>
    </source>
</evidence>
<dbReference type="Gene3D" id="3.30.70.890">
    <property type="entry name" value="GHMP kinase, C-terminal domain"/>
    <property type="match status" value="1"/>
</dbReference>